<evidence type="ECO:0000313" key="2">
    <source>
        <dbReference type="Proteomes" id="UP000010420"/>
    </source>
</evidence>
<dbReference type="STRING" id="545697.HMPREF0216_02771"/>
<dbReference type="EMBL" id="AMEZ01000091">
    <property type="protein sequence ID" value="EKY24012.1"/>
    <property type="molecule type" value="Genomic_DNA"/>
</dbReference>
<name>L1Q8R2_9CLOT</name>
<dbReference type="AlphaFoldDB" id="L1Q8R2"/>
<comment type="caution">
    <text evidence="1">The sequence shown here is derived from an EMBL/GenBank/DDBJ whole genome shotgun (WGS) entry which is preliminary data.</text>
</comment>
<dbReference type="Proteomes" id="UP000010420">
    <property type="component" value="Unassembled WGS sequence"/>
</dbReference>
<reference evidence="1 2" key="1">
    <citation type="submission" date="2012-05" db="EMBL/GenBank/DDBJ databases">
        <authorList>
            <person name="Weinstock G."/>
            <person name="Sodergren E."/>
            <person name="Lobos E.A."/>
            <person name="Fulton L."/>
            <person name="Fulton R."/>
            <person name="Courtney L."/>
            <person name="Fronick C."/>
            <person name="O'Laughlin M."/>
            <person name="Godfrey J."/>
            <person name="Wilson R.M."/>
            <person name="Miner T."/>
            <person name="Farmer C."/>
            <person name="Delehaunty K."/>
            <person name="Cordes M."/>
            <person name="Minx P."/>
            <person name="Tomlinson C."/>
            <person name="Chen J."/>
            <person name="Wollam A."/>
            <person name="Pepin K.H."/>
            <person name="Bhonagiri V."/>
            <person name="Zhang X."/>
            <person name="Suruliraj S."/>
            <person name="Warren W."/>
            <person name="Mitreva M."/>
            <person name="Mardis E.R."/>
            <person name="Wilson R.K."/>
        </authorList>
    </citation>
    <scope>NUCLEOTIDE SEQUENCE [LARGE SCALE GENOMIC DNA]</scope>
    <source>
        <strain evidence="1 2">DSM 1785</strain>
    </source>
</reference>
<keyword evidence="2" id="KW-1185">Reference proteome</keyword>
<dbReference type="OrthoDB" id="1904391at2"/>
<protein>
    <submittedName>
        <fullName evidence="1">Uncharacterized protein</fullName>
    </submittedName>
</protein>
<dbReference type="PATRIC" id="fig|545697.3.peg.2722"/>
<dbReference type="HOGENOM" id="CLU_796218_0_0_9"/>
<organism evidence="1 2">
    <name type="scientific">Clostridium celatum DSM 1785</name>
    <dbReference type="NCBI Taxonomy" id="545697"/>
    <lineage>
        <taxon>Bacteria</taxon>
        <taxon>Bacillati</taxon>
        <taxon>Bacillota</taxon>
        <taxon>Clostridia</taxon>
        <taxon>Eubacteriales</taxon>
        <taxon>Clostridiaceae</taxon>
        <taxon>Clostridium</taxon>
    </lineage>
</organism>
<gene>
    <name evidence="1" type="ORF">HMPREF0216_02771</name>
</gene>
<evidence type="ECO:0000313" key="1">
    <source>
        <dbReference type="EMBL" id="EKY24012.1"/>
    </source>
</evidence>
<dbReference type="eggNOG" id="ENOG5030G95">
    <property type="taxonomic scope" value="Bacteria"/>
</dbReference>
<proteinExistence type="predicted"/>
<sequence length="333" mass="38675">MGVFDFFRKKKENRVEEEINDILEVKEIDEFDVVENENNNEEFNYNFIVSNEEEYHNKENLTKEEINRLIVSEILKVVDKSTAFNSMEIAALEAAKTIGIENIDDLTVYLHERIAKPHFMNGRYDGLGEWRMAIENAVLTILYAFKQYGVDELLKIANECNNNSIKCVNLLCKLAENNIETEKIVDSIIYIMKNYKEEFVVKTLNFLSQVKGNDKIIKVLQVYNKKYIYDKNIEGAYDTTLNLINVTGTFTKEQLVFLKAIALSDNKIKSTLILRNEDGNVDLSGVTEELRLKAALTFYSLHNKDEQINAKLMYLRDNSLDLDLRKYLNDILK</sequence>
<dbReference type="RefSeq" id="WP_005214908.1">
    <property type="nucleotide sequence ID" value="NZ_KB291681.1"/>
</dbReference>
<accession>L1Q8R2</accession>